<evidence type="ECO:0000256" key="3">
    <source>
        <dbReference type="SAM" id="SignalP"/>
    </source>
</evidence>
<keyword evidence="2" id="KW-0812">Transmembrane</keyword>
<organism evidence="4 5">
    <name type="scientific">Corynebacterium lizhenjunii</name>
    <dbReference type="NCBI Taxonomy" id="2709394"/>
    <lineage>
        <taxon>Bacteria</taxon>
        <taxon>Bacillati</taxon>
        <taxon>Actinomycetota</taxon>
        <taxon>Actinomycetes</taxon>
        <taxon>Mycobacteriales</taxon>
        <taxon>Corynebacteriaceae</taxon>
        <taxon>Corynebacterium</taxon>
    </lineage>
</organism>
<protein>
    <recommendedName>
        <fullName evidence="6">Secreted protein</fullName>
    </recommendedName>
</protein>
<gene>
    <name evidence="4" type="ORF">G7Y31_07885</name>
</gene>
<reference evidence="4 5" key="1">
    <citation type="submission" date="2020-11" db="EMBL/GenBank/DDBJ databases">
        <title>Corynebacterium sp. ZJ-599.</title>
        <authorList>
            <person name="Zhou J."/>
        </authorList>
    </citation>
    <scope>NUCLEOTIDE SEQUENCE [LARGE SCALE GENOMIC DNA]</scope>
    <source>
        <strain evidence="4 5">ZJ-599</strain>
    </source>
</reference>
<keyword evidence="2" id="KW-1133">Transmembrane helix</keyword>
<accession>A0A7T0KEI6</accession>
<feature type="region of interest" description="Disordered" evidence="1">
    <location>
        <begin position="83"/>
        <end position="102"/>
    </location>
</feature>
<evidence type="ECO:0008006" key="6">
    <source>
        <dbReference type="Google" id="ProtNLM"/>
    </source>
</evidence>
<proteinExistence type="predicted"/>
<dbReference type="KEGG" id="cliz:G7Y31_07885"/>
<keyword evidence="3" id="KW-0732">Signal</keyword>
<dbReference type="RefSeq" id="WP_165010157.1">
    <property type="nucleotide sequence ID" value="NZ_CP064954.1"/>
</dbReference>
<evidence type="ECO:0000256" key="2">
    <source>
        <dbReference type="SAM" id="Phobius"/>
    </source>
</evidence>
<feature type="region of interest" description="Disordered" evidence="1">
    <location>
        <begin position="24"/>
        <end position="72"/>
    </location>
</feature>
<name>A0A7T0KEI6_9CORY</name>
<sequence length="194" mass="19951">MRQHRVSVALVAAVSTSLALLSPAVAQAESSKPGSSQPAASASATPGTQPADTPATAPSTEPSAGETPADANAISAEECKAQVEAAKKAHREKGGSSFVGPGEFAQGVINGYGSSGMPKLPECAQKPGDKKDDDPYKKPEFQILNVPDSVIEAFTWIGAIMSGIAGMIQLVTVIAKFNPDVANMIRHQLKGLAR</sequence>
<feature type="signal peptide" evidence="3">
    <location>
        <begin position="1"/>
        <end position="28"/>
    </location>
</feature>
<feature type="compositionally biased region" description="Low complexity" evidence="1">
    <location>
        <begin position="33"/>
        <end position="51"/>
    </location>
</feature>
<dbReference type="AlphaFoldDB" id="A0A7T0KEI6"/>
<dbReference type="EMBL" id="CP064954">
    <property type="protein sequence ID" value="QPK78484.1"/>
    <property type="molecule type" value="Genomic_DNA"/>
</dbReference>
<feature type="chain" id="PRO_5032563240" description="Secreted protein" evidence="3">
    <location>
        <begin position="29"/>
        <end position="194"/>
    </location>
</feature>
<keyword evidence="2" id="KW-0472">Membrane</keyword>
<evidence type="ECO:0000313" key="5">
    <source>
        <dbReference type="Proteomes" id="UP000594681"/>
    </source>
</evidence>
<evidence type="ECO:0000313" key="4">
    <source>
        <dbReference type="EMBL" id="QPK78484.1"/>
    </source>
</evidence>
<feature type="transmembrane region" description="Helical" evidence="2">
    <location>
        <begin position="153"/>
        <end position="177"/>
    </location>
</feature>
<keyword evidence="5" id="KW-1185">Reference proteome</keyword>
<evidence type="ECO:0000256" key="1">
    <source>
        <dbReference type="SAM" id="MobiDB-lite"/>
    </source>
</evidence>
<dbReference type="Proteomes" id="UP000594681">
    <property type="component" value="Chromosome"/>
</dbReference>